<proteinExistence type="predicted"/>
<sequence length="106" mass="12579">MDSFVKEYNMFGPWIFKLDNIWDIPSHFREYVNLENDLEFAIKLPINADRRDVKPGMVLYNRLIILDKNKMKILKERDGSISSYYIAYSEIISITNTTNLLKEVKI</sequence>
<reference evidence="1 2" key="1">
    <citation type="submission" date="2019-02" db="EMBL/GenBank/DDBJ databases">
        <authorList>
            <person name="Fomenkov A."/>
            <person name="Dubinina G."/>
            <person name="Grabovich M."/>
            <person name="Vincze T."/>
            <person name="Roberts R.J."/>
        </authorList>
    </citation>
    <scope>NUCLEOTIDE SEQUENCE [LARGE SCALE GENOMIC DNA]</scope>
    <source>
        <strain evidence="1 2">P</strain>
    </source>
</reference>
<accession>A0A5C1QAG9</accession>
<gene>
    <name evidence="1" type="ORF">EW093_04130</name>
</gene>
<protein>
    <submittedName>
        <fullName evidence="1">Uncharacterized protein</fullName>
    </submittedName>
</protein>
<organism evidence="1 2">
    <name type="scientific">Thiospirochaeta perfilievii</name>
    <dbReference type="NCBI Taxonomy" id="252967"/>
    <lineage>
        <taxon>Bacteria</taxon>
        <taxon>Pseudomonadati</taxon>
        <taxon>Spirochaetota</taxon>
        <taxon>Spirochaetia</taxon>
        <taxon>Spirochaetales</taxon>
        <taxon>Spirochaetaceae</taxon>
        <taxon>Thiospirochaeta</taxon>
    </lineage>
</organism>
<name>A0A5C1QAG9_9SPIO</name>
<keyword evidence="2" id="KW-1185">Reference proteome</keyword>
<reference evidence="1 2" key="2">
    <citation type="submission" date="2019-09" db="EMBL/GenBank/DDBJ databases">
        <title>Complete Genome Sequence and Methylome Analysis of free living Spirochaetas.</title>
        <authorList>
            <person name="Leshcheva N."/>
            <person name="Mikheeva N."/>
        </authorList>
    </citation>
    <scope>NUCLEOTIDE SEQUENCE [LARGE SCALE GENOMIC DNA]</scope>
    <source>
        <strain evidence="1 2">P</strain>
    </source>
</reference>
<evidence type="ECO:0000313" key="1">
    <source>
        <dbReference type="EMBL" id="QEN03919.1"/>
    </source>
</evidence>
<dbReference type="Proteomes" id="UP000323824">
    <property type="component" value="Chromosome"/>
</dbReference>
<dbReference type="EMBL" id="CP035807">
    <property type="protein sequence ID" value="QEN03919.1"/>
    <property type="molecule type" value="Genomic_DNA"/>
</dbReference>
<dbReference type="KEGG" id="sper:EW093_04130"/>
<evidence type="ECO:0000313" key="2">
    <source>
        <dbReference type="Proteomes" id="UP000323824"/>
    </source>
</evidence>
<dbReference type="AlphaFoldDB" id="A0A5C1QAG9"/>
<dbReference type="OrthoDB" id="6400670at2"/>
<dbReference type="RefSeq" id="WP_149567176.1">
    <property type="nucleotide sequence ID" value="NZ_CP035807.1"/>
</dbReference>